<evidence type="ECO:0000256" key="3">
    <source>
        <dbReference type="ARBA" id="ARBA00023186"/>
    </source>
</evidence>
<dbReference type="PANTHER" id="PTHR43603">
    <property type="entry name" value="COBW DOMAIN-CONTAINING PROTEIN DDB_G0274527"/>
    <property type="match status" value="1"/>
</dbReference>
<comment type="catalytic activity">
    <reaction evidence="6">
        <text>GTP + H2O = GDP + phosphate + H(+)</text>
        <dbReference type="Rhea" id="RHEA:19669"/>
        <dbReference type="ChEBI" id="CHEBI:15377"/>
        <dbReference type="ChEBI" id="CHEBI:15378"/>
        <dbReference type="ChEBI" id="CHEBI:37565"/>
        <dbReference type="ChEBI" id="CHEBI:43474"/>
        <dbReference type="ChEBI" id="CHEBI:58189"/>
    </reaction>
    <physiologicalReaction direction="left-to-right" evidence="6">
        <dbReference type="Rhea" id="RHEA:19670"/>
    </physiologicalReaction>
</comment>
<reference evidence="8 9" key="1">
    <citation type="journal article" date="2020" name="Microorganisms">
        <title>Osmotic Adaptation and Compatible Solute Biosynthesis of Phototrophic Bacteria as Revealed from Genome Analyses.</title>
        <authorList>
            <person name="Imhoff J.F."/>
            <person name="Rahn T."/>
            <person name="Kunzel S."/>
            <person name="Keller A."/>
            <person name="Neulinger S.C."/>
        </authorList>
    </citation>
    <scope>NUCLEOTIDE SEQUENCE [LARGE SCALE GENOMIC DNA]</scope>
    <source>
        <strain evidence="8 9">DSM 6210</strain>
    </source>
</reference>
<dbReference type="Proteomes" id="UP000748752">
    <property type="component" value="Unassembled WGS sequence"/>
</dbReference>
<evidence type="ECO:0000313" key="9">
    <source>
        <dbReference type="Proteomes" id="UP000748752"/>
    </source>
</evidence>
<dbReference type="Gene3D" id="3.30.1220.10">
    <property type="entry name" value="CobW-like, C-terminal domain"/>
    <property type="match status" value="1"/>
</dbReference>
<dbReference type="InterPro" id="IPR051927">
    <property type="entry name" value="Zn_Chap_cDPG_Synth"/>
</dbReference>
<dbReference type="RefSeq" id="WP_200242066.1">
    <property type="nucleotide sequence ID" value="NZ_NRRV01000089.1"/>
</dbReference>
<evidence type="ECO:0000256" key="1">
    <source>
        <dbReference type="ARBA" id="ARBA00022741"/>
    </source>
</evidence>
<comment type="caution">
    <text evidence="8">The sequence shown here is derived from an EMBL/GenBank/DDBJ whole genome shotgun (WGS) entry which is preliminary data.</text>
</comment>
<keyword evidence="9" id="KW-1185">Reference proteome</keyword>
<proteinExistence type="inferred from homology"/>
<dbReference type="Pfam" id="PF07683">
    <property type="entry name" value="CobW_C"/>
    <property type="match status" value="1"/>
</dbReference>
<dbReference type="PANTHER" id="PTHR43603:SF1">
    <property type="entry name" value="ZINC-REGULATED GTPASE METALLOPROTEIN ACTIVATOR 1"/>
    <property type="match status" value="1"/>
</dbReference>
<dbReference type="NCBIfam" id="NF038288">
    <property type="entry name" value="chaper_GTP_ZigA"/>
    <property type="match status" value="1"/>
</dbReference>
<evidence type="ECO:0000256" key="5">
    <source>
        <dbReference type="ARBA" id="ARBA00045658"/>
    </source>
</evidence>
<evidence type="ECO:0000313" key="8">
    <source>
        <dbReference type="EMBL" id="MBK1633486.1"/>
    </source>
</evidence>
<gene>
    <name evidence="8" type="ORF">CKO31_22605</name>
</gene>
<dbReference type="EMBL" id="NRRV01000089">
    <property type="protein sequence ID" value="MBK1633486.1"/>
    <property type="molecule type" value="Genomic_DNA"/>
</dbReference>
<comment type="similarity">
    <text evidence="4">Belongs to the SIMIBI class G3E GTPase family. ZNG1 subfamily.</text>
</comment>
<sequence length="412" mass="45872">MTDQIPTPDHNDGRLPVTVLSGFLGAGKTTLLNHILHNREGRRVAVIVNDMSDVNIDAELITQEVSLSHADEKLVEMSNGCICCTLREDLLVEVGELAREGRFDYLVIESTGISEPLPVAETFTFRDEQGASLSDIARLDTLVTVVDAVSFPGDLDGADALADRGESLGEEDQRNLAELLVDQVEFADVIVVNKADLVSSDERRRLKHALRQLNRSAEILEASYCRVPLSAVLDTRRFDFARAAQAPGWLKTLRGEESSESDEYGVTSFVYRARRPFHPERFYAAMHWDWPGNLLRSKGWFWLATRHDLAGSWSQAGGLVRHGAAGWWWDAAAAEDWPEDPAQRTRIEAAFEGPYGDRRQELVFIGQHLDESAMRARLDACLLNDAELALGPAGWRALHDPFPNWLKDADAA</sequence>
<name>A0ABS1CNJ2_9GAMM</name>
<dbReference type="InterPro" id="IPR027417">
    <property type="entry name" value="P-loop_NTPase"/>
</dbReference>
<comment type="function">
    <text evidence="5">Zinc chaperone that directly transfers zinc cofactor to target proteins, thereby activating them. Zinc is transferred from the CXCC motif in the GTPase domain to the zinc binding site in target proteins in a process requiring GTP hydrolysis.</text>
</comment>
<evidence type="ECO:0000256" key="6">
    <source>
        <dbReference type="ARBA" id="ARBA00049117"/>
    </source>
</evidence>
<accession>A0ABS1CNJ2</accession>
<dbReference type="SUPFAM" id="SSF52540">
    <property type="entry name" value="P-loop containing nucleoside triphosphate hydrolases"/>
    <property type="match status" value="1"/>
</dbReference>
<dbReference type="InterPro" id="IPR047920">
    <property type="entry name" value="ZigA-like"/>
</dbReference>
<dbReference type="InterPro" id="IPR036627">
    <property type="entry name" value="CobW-likC_sf"/>
</dbReference>
<evidence type="ECO:0000256" key="2">
    <source>
        <dbReference type="ARBA" id="ARBA00022801"/>
    </source>
</evidence>
<feature type="domain" description="CobW C-terminal" evidence="7">
    <location>
        <begin position="266"/>
        <end position="382"/>
    </location>
</feature>
<dbReference type="InterPro" id="IPR011629">
    <property type="entry name" value="CobW-like_C"/>
</dbReference>
<dbReference type="Pfam" id="PF02492">
    <property type="entry name" value="cobW"/>
    <property type="match status" value="1"/>
</dbReference>
<evidence type="ECO:0000256" key="4">
    <source>
        <dbReference type="ARBA" id="ARBA00034320"/>
    </source>
</evidence>
<evidence type="ECO:0000259" key="7">
    <source>
        <dbReference type="SMART" id="SM00833"/>
    </source>
</evidence>
<protein>
    <recommendedName>
        <fullName evidence="7">CobW C-terminal domain-containing protein</fullName>
    </recommendedName>
</protein>
<keyword evidence="3" id="KW-0143">Chaperone</keyword>
<dbReference type="Gene3D" id="3.40.50.300">
    <property type="entry name" value="P-loop containing nucleotide triphosphate hydrolases"/>
    <property type="match status" value="1"/>
</dbReference>
<organism evidence="8 9">
    <name type="scientific">Thiohalocapsa halophila</name>
    <dbReference type="NCBI Taxonomy" id="69359"/>
    <lineage>
        <taxon>Bacteria</taxon>
        <taxon>Pseudomonadati</taxon>
        <taxon>Pseudomonadota</taxon>
        <taxon>Gammaproteobacteria</taxon>
        <taxon>Chromatiales</taxon>
        <taxon>Chromatiaceae</taxon>
        <taxon>Thiohalocapsa</taxon>
    </lineage>
</organism>
<dbReference type="InterPro" id="IPR003495">
    <property type="entry name" value="CobW/HypB/UreG_nucleotide-bd"/>
</dbReference>
<dbReference type="SMART" id="SM00833">
    <property type="entry name" value="CobW_C"/>
    <property type="match status" value="1"/>
</dbReference>
<keyword evidence="1" id="KW-0547">Nucleotide-binding</keyword>
<keyword evidence="2" id="KW-0378">Hydrolase</keyword>
<dbReference type="CDD" id="cd03112">
    <property type="entry name" value="CobW-like"/>
    <property type="match status" value="1"/>
</dbReference>